<dbReference type="AlphaFoldDB" id="A0A4Y7SRN5"/>
<dbReference type="EMBL" id="QPFP01000065">
    <property type="protein sequence ID" value="TEB24526.1"/>
    <property type="molecule type" value="Genomic_DNA"/>
</dbReference>
<name>A0A4Y7SRN5_COPMI</name>
<accession>A0A4Y7SRN5</accession>
<keyword evidence="2" id="KW-0472">Membrane</keyword>
<keyword evidence="4" id="KW-1185">Reference proteome</keyword>
<keyword evidence="2" id="KW-1133">Transmembrane helix</keyword>
<feature type="transmembrane region" description="Helical" evidence="2">
    <location>
        <begin position="27"/>
        <end position="46"/>
    </location>
</feature>
<protein>
    <submittedName>
        <fullName evidence="3">Uncharacterized protein</fullName>
    </submittedName>
</protein>
<keyword evidence="2" id="KW-0812">Transmembrane</keyword>
<comment type="caution">
    <text evidence="3">The sequence shown here is derived from an EMBL/GenBank/DDBJ whole genome shotgun (WGS) entry which is preliminary data.</text>
</comment>
<reference evidence="3 4" key="1">
    <citation type="journal article" date="2019" name="Nat. Ecol. Evol.">
        <title>Megaphylogeny resolves global patterns of mushroom evolution.</title>
        <authorList>
            <person name="Varga T."/>
            <person name="Krizsan K."/>
            <person name="Foldi C."/>
            <person name="Dima B."/>
            <person name="Sanchez-Garcia M."/>
            <person name="Sanchez-Ramirez S."/>
            <person name="Szollosi G.J."/>
            <person name="Szarkandi J.G."/>
            <person name="Papp V."/>
            <person name="Albert L."/>
            <person name="Andreopoulos W."/>
            <person name="Angelini C."/>
            <person name="Antonin V."/>
            <person name="Barry K.W."/>
            <person name="Bougher N.L."/>
            <person name="Buchanan P."/>
            <person name="Buyck B."/>
            <person name="Bense V."/>
            <person name="Catcheside P."/>
            <person name="Chovatia M."/>
            <person name="Cooper J."/>
            <person name="Damon W."/>
            <person name="Desjardin D."/>
            <person name="Finy P."/>
            <person name="Geml J."/>
            <person name="Haridas S."/>
            <person name="Hughes K."/>
            <person name="Justo A."/>
            <person name="Karasinski D."/>
            <person name="Kautmanova I."/>
            <person name="Kiss B."/>
            <person name="Kocsube S."/>
            <person name="Kotiranta H."/>
            <person name="LaButti K.M."/>
            <person name="Lechner B.E."/>
            <person name="Liimatainen K."/>
            <person name="Lipzen A."/>
            <person name="Lukacs Z."/>
            <person name="Mihaltcheva S."/>
            <person name="Morgado L.N."/>
            <person name="Niskanen T."/>
            <person name="Noordeloos M.E."/>
            <person name="Ohm R.A."/>
            <person name="Ortiz-Santana B."/>
            <person name="Ovrebo C."/>
            <person name="Racz N."/>
            <person name="Riley R."/>
            <person name="Savchenko A."/>
            <person name="Shiryaev A."/>
            <person name="Soop K."/>
            <person name="Spirin V."/>
            <person name="Szebenyi C."/>
            <person name="Tomsovsky M."/>
            <person name="Tulloss R.E."/>
            <person name="Uehling J."/>
            <person name="Grigoriev I.V."/>
            <person name="Vagvolgyi C."/>
            <person name="Papp T."/>
            <person name="Martin F.M."/>
            <person name="Miettinen O."/>
            <person name="Hibbett D.S."/>
            <person name="Nagy L.G."/>
        </authorList>
    </citation>
    <scope>NUCLEOTIDE SEQUENCE [LARGE SCALE GENOMIC DNA]</scope>
    <source>
        <strain evidence="3 4">FP101781</strain>
    </source>
</reference>
<dbReference type="Proteomes" id="UP000298030">
    <property type="component" value="Unassembled WGS sequence"/>
</dbReference>
<evidence type="ECO:0000256" key="1">
    <source>
        <dbReference type="SAM" id="MobiDB-lite"/>
    </source>
</evidence>
<sequence length="112" mass="12330">MLAVTPYRIGTRRKPLIFPRVAPDGRAHLGSVTLCAFSLFLFLSLLRSSTFTRTVASSLPLTSYKRSSNGRSHQWAFRRSNPGTGPRTRPVRSQGDAISFISRPLIGPVGMV</sequence>
<feature type="region of interest" description="Disordered" evidence="1">
    <location>
        <begin position="65"/>
        <end position="95"/>
    </location>
</feature>
<evidence type="ECO:0000313" key="3">
    <source>
        <dbReference type="EMBL" id="TEB24526.1"/>
    </source>
</evidence>
<gene>
    <name evidence="3" type="ORF">FA13DRAFT_1303344</name>
</gene>
<organism evidence="3 4">
    <name type="scientific">Coprinellus micaceus</name>
    <name type="common">Glistening ink-cap mushroom</name>
    <name type="synonym">Coprinus micaceus</name>
    <dbReference type="NCBI Taxonomy" id="71717"/>
    <lineage>
        <taxon>Eukaryota</taxon>
        <taxon>Fungi</taxon>
        <taxon>Dikarya</taxon>
        <taxon>Basidiomycota</taxon>
        <taxon>Agaricomycotina</taxon>
        <taxon>Agaricomycetes</taxon>
        <taxon>Agaricomycetidae</taxon>
        <taxon>Agaricales</taxon>
        <taxon>Agaricineae</taxon>
        <taxon>Psathyrellaceae</taxon>
        <taxon>Coprinellus</taxon>
    </lineage>
</organism>
<evidence type="ECO:0000256" key="2">
    <source>
        <dbReference type="SAM" id="Phobius"/>
    </source>
</evidence>
<evidence type="ECO:0000313" key="4">
    <source>
        <dbReference type="Proteomes" id="UP000298030"/>
    </source>
</evidence>
<proteinExistence type="predicted"/>